<name>A0ABN9TR20_9DINO</name>
<evidence type="ECO:0000256" key="1">
    <source>
        <dbReference type="SAM" id="MobiDB-lite"/>
    </source>
</evidence>
<accession>A0ABN9TR20</accession>
<evidence type="ECO:0000313" key="3">
    <source>
        <dbReference type="Proteomes" id="UP001189429"/>
    </source>
</evidence>
<dbReference type="EMBL" id="CAUYUJ010014975">
    <property type="protein sequence ID" value="CAK0848408.1"/>
    <property type="molecule type" value="Genomic_DNA"/>
</dbReference>
<feature type="compositionally biased region" description="Basic residues" evidence="1">
    <location>
        <begin position="14"/>
        <end position="24"/>
    </location>
</feature>
<dbReference type="Proteomes" id="UP001189429">
    <property type="component" value="Unassembled WGS sequence"/>
</dbReference>
<reference evidence="2" key="1">
    <citation type="submission" date="2023-10" db="EMBL/GenBank/DDBJ databases">
        <authorList>
            <person name="Chen Y."/>
            <person name="Shah S."/>
            <person name="Dougan E. K."/>
            <person name="Thang M."/>
            <person name="Chan C."/>
        </authorList>
    </citation>
    <scope>NUCLEOTIDE SEQUENCE [LARGE SCALE GENOMIC DNA]</scope>
</reference>
<organism evidence="2 3">
    <name type="scientific">Prorocentrum cordatum</name>
    <dbReference type="NCBI Taxonomy" id="2364126"/>
    <lineage>
        <taxon>Eukaryota</taxon>
        <taxon>Sar</taxon>
        <taxon>Alveolata</taxon>
        <taxon>Dinophyceae</taxon>
        <taxon>Prorocentrales</taxon>
        <taxon>Prorocentraceae</taxon>
        <taxon>Prorocentrum</taxon>
    </lineage>
</organism>
<evidence type="ECO:0000313" key="2">
    <source>
        <dbReference type="EMBL" id="CAK0848408.1"/>
    </source>
</evidence>
<feature type="region of interest" description="Disordered" evidence="1">
    <location>
        <begin position="1"/>
        <end position="40"/>
    </location>
</feature>
<sequence>MGGGFGRSLLGGHSVHRRRRKHHRTHEEKPGKAWETVGPGPEKTYNSRCCSSSSTASTSQCYMSPGALHFVPEARRRGYVDPYSRLRGASDEPELWGPTLGCTMGGASIFDRGASE</sequence>
<protein>
    <submittedName>
        <fullName evidence="2">Uncharacterized protein</fullName>
    </submittedName>
</protein>
<keyword evidence="3" id="KW-1185">Reference proteome</keyword>
<comment type="caution">
    <text evidence="2">The sequence shown here is derived from an EMBL/GenBank/DDBJ whole genome shotgun (WGS) entry which is preliminary data.</text>
</comment>
<gene>
    <name evidence="2" type="ORF">PCOR1329_LOCUS41348</name>
</gene>
<proteinExistence type="predicted"/>